<keyword evidence="3" id="KW-1185">Reference proteome</keyword>
<dbReference type="AlphaFoldDB" id="A0A6L8LRT3"/>
<dbReference type="EMBL" id="WWEN01000010">
    <property type="protein sequence ID" value="MYM57330.1"/>
    <property type="molecule type" value="Genomic_DNA"/>
</dbReference>
<dbReference type="RefSeq" id="WP_160975233.1">
    <property type="nucleotide sequence ID" value="NZ_WWEN01000010.1"/>
</dbReference>
<evidence type="ECO:0000259" key="1">
    <source>
        <dbReference type="PROSITE" id="PS51379"/>
    </source>
</evidence>
<feature type="domain" description="4Fe-4S ferredoxin-type" evidence="1">
    <location>
        <begin position="132"/>
        <end position="163"/>
    </location>
</feature>
<dbReference type="PROSITE" id="PS51379">
    <property type="entry name" value="4FE4S_FER_2"/>
    <property type="match status" value="1"/>
</dbReference>
<evidence type="ECO:0000313" key="2">
    <source>
        <dbReference type="EMBL" id="MYM57330.1"/>
    </source>
</evidence>
<comment type="caution">
    <text evidence="2">The sequence shown here is derived from an EMBL/GenBank/DDBJ whole genome shotgun (WGS) entry which is preliminary data.</text>
</comment>
<accession>A0A6L8LRT3</accession>
<protein>
    <submittedName>
        <fullName evidence="2">Ferredoxin</fullName>
    </submittedName>
</protein>
<reference evidence="2 3" key="1">
    <citation type="submission" date="2020-01" db="EMBL/GenBank/DDBJ databases">
        <authorList>
            <person name="Chen S."/>
        </authorList>
    </citation>
    <scope>NUCLEOTIDE SEQUENCE [LARGE SCALE GENOMIC DNA]</scope>
    <source>
        <strain evidence="2 3">GS-10</strain>
    </source>
</reference>
<sequence>MTLERIEARANAAALSIFGALHPSGLDGIETLILLGPREPGFWTTFTGSPEHRDDAPDPLDRWSKRVIGALAGEIGGSAFFPSDGPPYPPFFRWALDSGRAWQSPVRLLVHDTAGLFASYRGAIGLAERLDLPPTPAAAPCDSCNDKSCLSACPAGALTGDGYDVPACKTFLQTEAGRDCLTGGCLVRRACPVSQRYGRLQQQSAFHMRAFL</sequence>
<dbReference type="Proteomes" id="UP000479043">
    <property type="component" value="Unassembled WGS sequence"/>
</dbReference>
<evidence type="ECO:0000313" key="3">
    <source>
        <dbReference type="Proteomes" id="UP000479043"/>
    </source>
</evidence>
<organism evidence="2 3">
    <name type="scientific">Thalassovita mangrovi</name>
    <dbReference type="NCBI Taxonomy" id="2692236"/>
    <lineage>
        <taxon>Bacteria</taxon>
        <taxon>Pseudomonadati</taxon>
        <taxon>Pseudomonadota</taxon>
        <taxon>Alphaproteobacteria</taxon>
        <taxon>Rhodobacterales</taxon>
        <taxon>Roseobacteraceae</taxon>
        <taxon>Thalassovita</taxon>
    </lineage>
</organism>
<dbReference type="InterPro" id="IPR017896">
    <property type="entry name" value="4Fe4S_Fe-S-bd"/>
</dbReference>
<name>A0A6L8LRT3_9RHOB</name>
<gene>
    <name evidence="2" type="ORF">GR167_18580</name>
</gene>
<proteinExistence type="predicted"/>